<dbReference type="OrthoDB" id="2196114at2759"/>
<dbReference type="GeneID" id="40381770"/>
<evidence type="ECO:0008006" key="7">
    <source>
        <dbReference type="Google" id="ProtNLM"/>
    </source>
</evidence>
<dbReference type="InterPro" id="IPR051190">
    <property type="entry name" value="Baculoviral_IAP"/>
</dbReference>
<organism evidence="5 6">
    <name type="scientific">Pichia kudriavzevii</name>
    <name type="common">Yeast</name>
    <name type="synonym">Issatchenkia orientalis</name>
    <dbReference type="NCBI Taxonomy" id="4909"/>
    <lineage>
        <taxon>Eukaryota</taxon>
        <taxon>Fungi</taxon>
        <taxon>Dikarya</taxon>
        <taxon>Ascomycota</taxon>
        <taxon>Saccharomycotina</taxon>
        <taxon>Pichiomycetes</taxon>
        <taxon>Pichiales</taxon>
        <taxon>Pichiaceae</taxon>
        <taxon>Pichia</taxon>
    </lineage>
</organism>
<keyword evidence="6" id="KW-1185">Reference proteome</keyword>
<feature type="compositionally biased region" description="Polar residues" evidence="4">
    <location>
        <begin position="650"/>
        <end position="666"/>
    </location>
</feature>
<dbReference type="GO" id="GO:0046872">
    <property type="term" value="F:metal ion binding"/>
    <property type="evidence" value="ECO:0007669"/>
    <property type="project" value="UniProtKB-KW"/>
</dbReference>
<feature type="compositionally biased region" description="Basic residues" evidence="4">
    <location>
        <begin position="754"/>
        <end position="779"/>
    </location>
</feature>
<feature type="region of interest" description="Disordered" evidence="4">
    <location>
        <begin position="397"/>
        <end position="427"/>
    </location>
</feature>
<sequence length="1204" mass="137264">MVKMPEPMRRRTRSSKMNKGSDKKETISHLETPCSYTTRLNSFIQPHIHNDEPITYSKRAPRSQIPQDLQAYLGSDKKTVMIQTPQRLAQVGFYYTPKSIRQKYAITCSSCNQRIEHAIPLNVDIIQYHLDSSPSCPYSKICAFRSSINEVHNSWRDDKDFGIPSIESGRKLRLSTFNTWKHQYPDVNRMIESGLYYDPSDEKDGIPNDRVVCLYCGMSMEQWEEHDDPVEAHKESNPSCWVFNYKRILEQERNEAERAKEESAQGKIHEINDDSNAERETSYKQNPEVSARVSIHETLNEMPDFENNCDEEPTDEPADEIHEDNMIPGNNAQSNEHSIVSITTTDTTTTTALPVEIVDVDEVEEFLSNPQSNQPDQMVDIPSMKSSELSQFFTEMDAESENDTGASYFSANRRKRKKEKEEKEKLMSNVEPISEEVDEAPIYENDDFASGKVCMPENAQEECIETNAGYEVEDTNENAGNERKGFTNSNGEDNMNDYPKLNSDLVNQSGEDLRQLEEDTSLHVHEDNDHMETTGTEHQADHNEQKDNIGSSGLNQDIEIPPGEIHLEQADLVPSTNIVNNEELSNGLLDRSTVFIVANSKFTEKILEGKKNTDARFISIDYDHDQNDSETSKLAANENKSIRKADESENFNGNVNFESGSNVEENINNRHENNVETERVENNQNLREILTSKEASRVEKLEAELNLLKMKIAALQNERTAEKTENIIIREPERKGVNIKIEEELEKSNEKVKVKGKSKHKKVKSKLKSKSKSRSKKRTRSVEAEHDDGDLLAIPDKGKRFKGAQNKANIQVKSEHSGKDELTLHVDQIMAENSEEVDSPSERLPELNNDLFERGSVEHLRHSSVTSNSNDAKIDLEPKNNQLDMEDISRNIEHKETSEIPTQADQARSLNLSEDEILVDNMFVPPPKPARSSRAAKANVTDDVNESSRHELSPTLLRKSARVSPEGDEPTAKVYSYEELDKLMRKESIPQVQNVRKEKTPQEKLEFGADILMGNQSTPYMNSVQELKFPDLPPSRIFPDVERNSAMKTPQAEAIINKRRESTGELNKERLVRPSTDDVTKKEAYERERLDGNLQEVPKGDWEQLSTQKYHSIYRDVSEAVKYVKEVVDVPYNLLAEDLDGTLTEFVAAIPPSQLKLTIREWMELQEEQAVGLVREKAEEMLLSFRADQQRALAFLEGLPELQL</sequence>
<feature type="region of interest" description="Disordered" evidence="4">
    <location>
        <begin position="751"/>
        <end position="791"/>
    </location>
</feature>
<accession>A0A2U9QYI1</accession>
<feature type="region of interest" description="Disordered" evidence="4">
    <location>
        <begin position="642"/>
        <end position="666"/>
    </location>
</feature>
<evidence type="ECO:0000313" key="5">
    <source>
        <dbReference type="EMBL" id="AWU74060.1"/>
    </source>
</evidence>
<feature type="compositionally biased region" description="Basic and acidic residues" evidence="4">
    <location>
        <begin position="538"/>
        <end position="547"/>
    </location>
</feature>
<dbReference type="VEuPathDB" id="FungiDB:C5L36_0A06540"/>
<feature type="region of interest" description="Disordered" evidence="4">
    <location>
        <begin position="532"/>
        <end position="555"/>
    </location>
</feature>
<evidence type="ECO:0000256" key="1">
    <source>
        <dbReference type="ARBA" id="ARBA00022723"/>
    </source>
</evidence>
<name>A0A2U9QYI1_PICKU</name>
<gene>
    <name evidence="5" type="ORF">C5L36_0A06540</name>
</gene>
<evidence type="ECO:0000256" key="3">
    <source>
        <dbReference type="SAM" id="Coils"/>
    </source>
</evidence>
<dbReference type="KEGG" id="pkz:C5L36_0A06540"/>
<evidence type="ECO:0000256" key="2">
    <source>
        <dbReference type="ARBA" id="ARBA00022833"/>
    </source>
</evidence>
<reference evidence="5 6" key="1">
    <citation type="submission" date="2018-06" db="EMBL/GenBank/DDBJ databases">
        <title>Population genomics shows no distinction between pathogenic Candida krusei and environmental Pichia kudriavzevii: One species, four names.</title>
        <authorList>
            <person name="Douglass A.P."/>
            <person name="Offei B."/>
            <person name="Braun-Galleani S."/>
            <person name="Coughlan A.Y."/>
            <person name="Martos A."/>
            <person name="Ortiz-Merino R.A."/>
            <person name="Byrne K.P."/>
            <person name="Wolfe K.H."/>
        </authorList>
    </citation>
    <scope>NUCLEOTIDE SEQUENCE [LARGE SCALE GENOMIC DNA]</scope>
    <source>
        <strain evidence="5 6">CBS573</strain>
    </source>
</reference>
<feature type="region of interest" description="Disordered" evidence="4">
    <location>
        <begin position="256"/>
        <end position="289"/>
    </location>
</feature>
<protein>
    <recommendedName>
        <fullName evidence="7">Protein bir1</fullName>
    </recommendedName>
</protein>
<keyword evidence="1" id="KW-0479">Metal-binding</keyword>
<dbReference type="Proteomes" id="UP000249293">
    <property type="component" value="Chromosome 1"/>
</dbReference>
<evidence type="ECO:0000313" key="6">
    <source>
        <dbReference type="Proteomes" id="UP000249293"/>
    </source>
</evidence>
<evidence type="ECO:0000256" key="4">
    <source>
        <dbReference type="SAM" id="MobiDB-lite"/>
    </source>
</evidence>
<proteinExistence type="predicted"/>
<dbReference type="STRING" id="4909.A0A2U9QYI1"/>
<feature type="compositionally biased region" description="Basic and acidic residues" evidence="4">
    <location>
        <begin position="256"/>
        <end position="282"/>
    </location>
</feature>
<dbReference type="InterPro" id="IPR001370">
    <property type="entry name" value="BIR_rpt"/>
</dbReference>
<feature type="region of interest" description="Disordered" evidence="4">
    <location>
        <begin position="926"/>
        <end position="954"/>
    </location>
</feature>
<feature type="region of interest" description="Disordered" evidence="4">
    <location>
        <begin position="1"/>
        <end position="26"/>
    </location>
</feature>
<dbReference type="PANTHER" id="PTHR46771:SF5">
    <property type="entry name" value="DETERIN"/>
    <property type="match status" value="1"/>
</dbReference>
<dbReference type="Pfam" id="PF00653">
    <property type="entry name" value="BIR"/>
    <property type="match status" value="2"/>
</dbReference>
<feature type="coiled-coil region" evidence="3">
    <location>
        <begin position="698"/>
        <end position="725"/>
    </location>
</feature>
<dbReference type="RefSeq" id="XP_029319537.1">
    <property type="nucleotide sequence ID" value="XM_029463677.1"/>
</dbReference>
<dbReference type="Gene3D" id="1.10.1170.10">
    <property type="entry name" value="Inhibitor Of Apoptosis Protein (2mihbC-IAP-1), Chain A"/>
    <property type="match status" value="2"/>
</dbReference>
<feature type="region of interest" description="Disordered" evidence="4">
    <location>
        <begin position="474"/>
        <end position="497"/>
    </location>
</feature>
<dbReference type="EMBL" id="CP028773">
    <property type="protein sequence ID" value="AWU74060.1"/>
    <property type="molecule type" value="Genomic_DNA"/>
</dbReference>
<keyword evidence="3" id="KW-0175">Coiled coil</keyword>
<dbReference type="PROSITE" id="PS50143">
    <property type="entry name" value="BIR_REPEAT_2"/>
    <property type="match status" value="2"/>
</dbReference>
<dbReference type="SUPFAM" id="SSF57924">
    <property type="entry name" value="Inhibitor of apoptosis (IAP) repeat"/>
    <property type="match status" value="2"/>
</dbReference>
<keyword evidence="2" id="KW-0862">Zinc</keyword>
<dbReference type="AlphaFoldDB" id="A0A2U9QYI1"/>
<dbReference type="PANTHER" id="PTHR46771">
    <property type="entry name" value="DETERIN"/>
    <property type="match status" value="1"/>
</dbReference>
<dbReference type="CDD" id="cd00022">
    <property type="entry name" value="BIR"/>
    <property type="match status" value="1"/>
</dbReference>
<dbReference type="SMART" id="SM00238">
    <property type="entry name" value="BIR"/>
    <property type="match status" value="1"/>
</dbReference>